<evidence type="ECO:0000313" key="3">
    <source>
        <dbReference type="Proteomes" id="UP001500751"/>
    </source>
</evidence>
<dbReference type="InterPro" id="IPR032710">
    <property type="entry name" value="NTF2-like_dom_sf"/>
</dbReference>
<reference evidence="2 3" key="1">
    <citation type="journal article" date="2019" name="Int. J. Syst. Evol. Microbiol.">
        <title>The Global Catalogue of Microorganisms (GCM) 10K type strain sequencing project: providing services to taxonomists for standard genome sequencing and annotation.</title>
        <authorList>
            <consortium name="The Broad Institute Genomics Platform"/>
            <consortium name="The Broad Institute Genome Sequencing Center for Infectious Disease"/>
            <person name="Wu L."/>
            <person name="Ma J."/>
        </authorList>
    </citation>
    <scope>NUCLEOTIDE SEQUENCE [LARGE SCALE GENOMIC DNA]</scope>
    <source>
        <strain evidence="2 3">JCM 16014</strain>
    </source>
</reference>
<comment type="caution">
    <text evidence="2">The sequence shown here is derived from an EMBL/GenBank/DDBJ whole genome shotgun (WGS) entry which is preliminary data.</text>
</comment>
<sequence>MTDTSHAETVRRGYDFIDAGRFDDFLACFHDDVRYVRQGVGDLRGLAAMSRFYKHDRPIASGKHELEKIISDGPWVAVRGRFVGTLKDGTEADFPFTDWVHFRGDLIDLRETLFPAR</sequence>
<accession>A0ABN2TRQ7</accession>
<organism evidence="2 3">
    <name type="scientific">Catenulispora yoronensis</name>
    <dbReference type="NCBI Taxonomy" id="450799"/>
    <lineage>
        <taxon>Bacteria</taxon>
        <taxon>Bacillati</taxon>
        <taxon>Actinomycetota</taxon>
        <taxon>Actinomycetes</taxon>
        <taxon>Catenulisporales</taxon>
        <taxon>Catenulisporaceae</taxon>
        <taxon>Catenulispora</taxon>
    </lineage>
</organism>
<keyword evidence="3" id="KW-1185">Reference proteome</keyword>
<name>A0ABN2TRQ7_9ACTN</name>
<dbReference type="Pfam" id="PF12680">
    <property type="entry name" value="SnoaL_2"/>
    <property type="match status" value="1"/>
</dbReference>
<protein>
    <recommendedName>
        <fullName evidence="1">SnoaL-like domain-containing protein</fullName>
    </recommendedName>
</protein>
<dbReference type="RefSeq" id="WP_344664566.1">
    <property type="nucleotide sequence ID" value="NZ_BAAAQN010000005.1"/>
</dbReference>
<gene>
    <name evidence="2" type="ORF">GCM10009839_12910</name>
</gene>
<feature type="domain" description="SnoaL-like" evidence="1">
    <location>
        <begin position="10"/>
        <end position="107"/>
    </location>
</feature>
<evidence type="ECO:0000259" key="1">
    <source>
        <dbReference type="Pfam" id="PF12680"/>
    </source>
</evidence>
<dbReference type="EMBL" id="BAAAQN010000005">
    <property type="protein sequence ID" value="GAA2018217.1"/>
    <property type="molecule type" value="Genomic_DNA"/>
</dbReference>
<evidence type="ECO:0000313" key="2">
    <source>
        <dbReference type="EMBL" id="GAA2018217.1"/>
    </source>
</evidence>
<proteinExistence type="predicted"/>
<dbReference type="Gene3D" id="3.10.450.50">
    <property type="match status" value="1"/>
</dbReference>
<dbReference type="InterPro" id="IPR037401">
    <property type="entry name" value="SnoaL-like"/>
</dbReference>
<dbReference type="SUPFAM" id="SSF54427">
    <property type="entry name" value="NTF2-like"/>
    <property type="match status" value="1"/>
</dbReference>
<dbReference type="Proteomes" id="UP001500751">
    <property type="component" value="Unassembled WGS sequence"/>
</dbReference>